<feature type="domain" description="Inner membrane protein YgaP-like transmembrane" evidence="2">
    <location>
        <begin position="55"/>
        <end position="110"/>
    </location>
</feature>
<protein>
    <recommendedName>
        <fullName evidence="2">Inner membrane protein YgaP-like transmembrane domain-containing protein</fullName>
    </recommendedName>
</protein>
<dbReference type="Proteomes" id="UP000823588">
    <property type="component" value="Unassembled WGS sequence"/>
</dbReference>
<feature type="transmembrane region" description="Helical" evidence="1">
    <location>
        <begin position="74"/>
        <end position="94"/>
    </location>
</feature>
<dbReference type="InterPro" id="IPR021309">
    <property type="entry name" value="YgaP-like_TM"/>
</dbReference>
<proteinExistence type="predicted"/>
<dbReference type="AlphaFoldDB" id="A0A8T4GLZ5"/>
<keyword evidence="1" id="KW-0812">Transmembrane</keyword>
<keyword evidence="1" id="KW-1133">Transmembrane helix</keyword>
<dbReference type="OrthoDB" id="330794at2157"/>
<sequence length="111" mass="12199">MYLLRREPIVLWSCPTQRESTAVHDKVYVCYRIYSTCSGQYPRTTNSIILVGFSAGVALVVLALLATLNVVTVPIGSALGVGVIALVLIVEGTTRRCLLYRVLRTDRCPVD</sequence>
<comment type="caution">
    <text evidence="3">The sequence shown here is derived from an EMBL/GenBank/DDBJ whole genome shotgun (WGS) entry which is preliminary data.</text>
</comment>
<keyword evidence="1" id="KW-0472">Membrane</keyword>
<reference evidence="3" key="1">
    <citation type="submission" date="2021-03" db="EMBL/GenBank/DDBJ databases">
        <title>Genomic Encyclopedia of Type Strains, Phase IV (KMG-IV): sequencing the most valuable type-strain genomes for metagenomic binning, comparative biology and taxonomic classification.</title>
        <authorList>
            <person name="Goeker M."/>
        </authorList>
    </citation>
    <scope>NUCLEOTIDE SEQUENCE</scope>
    <source>
        <strain evidence="3">DSM 23564</strain>
    </source>
</reference>
<keyword evidence="4" id="KW-1185">Reference proteome</keyword>
<accession>A0A8T4GLZ5</accession>
<dbReference type="EMBL" id="JAGGKQ010000039">
    <property type="protein sequence ID" value="MBP1923995.1"/>
    <property type="molecule type" value="Genomic_DNA"/>
</dbReference>
<gene>
    <name evidence="3" type="ORF">J2751_003043</name>
</gene>
<evidence type="ECO:0000313" key="3">
    <source>
        <dbReference type="EMBL" id="MBP1923995.1"/>
    </source>
</evidence>
<dbReference type="Pfam" id="PF11127">
    <property type="entry name" value="YgaP-like_TM"/>
    <property type="match status" value="1"/>
</dbReference>
<feature type="transmembrane region" description="Helical" evidence="1">
    <location>
        <begin position="48"/>
        <end position="68"/>
    </location>
</feature>
<evidence type="ECO:0000313" key="4">
    <source>
        <dbReference type="Proteomes" id="UP000823588"/>
    </source>
</evidence>
<evidence type="ECO:0000256" key="1">
    <source>
        <dbReference type="SAM" id="Phobius"/>
    </source>
</evidence>
<name>A0A8T4GLZ5_9EURY</name>
<evidence type="ECO:0000259" key="2">
    <source>
        <dbReference type="Pfam" id="PF11127"/>
    </source>
</evidence>
<organism evidence="3 4">
    <name type="scientific">Halorubrum alkaliphilum</name>
    <dbReference type="NCBI Taxonomy" id="261290"/>
    <lineage>
        <taxon>Archaea</taxon>
        <taxon>Methanobacteriati</taxon>
        <taxon>Methanobacteriota</taxon>
        <taxon>Stenosarchaea group</taxon>
        <taxon>Halobacteria</taxon>
        <taxon>Halobacteriales</taxon>
        <taxon>Haloferacaceae</taxon>
        <taxon>Halorubrum</taxon>
    </lineage>
</organism>